<feature type="non-terminal residue" evidence="1">
    <location>
        <position position="28"/>
    </location>
</feature>
<protein>
    <submittedName>
        <fullName evidence="1">Uncharacterized protein</fullName>
    </submittedName>
</protein>
<proteinExistence type="predicted"/>
<name>A0A383A8Z0_9ZZZZ</name>
<evidence type="ECO:0000313" key="1">
    <source>
        <dbReference type="EMBL" id="SVE03675.1"/>
    </source>
</evidence>
<reference evidence="1" key="1">
    <citation type="submission" date="2018-05" db="EMBL/GenBank/DDBJ databases">
        <authorList>
            <person name="Lanie J.A."/>
            <person name="Ng W.-L."/>
            <person name="Kazmierczak K.M."/>
            <person name="Andrzejewski T.M."/>
            <person name="Davidsen T.M."/>
            <person name="Wayne K.J."/>
            <person name="Tettelin H."/>
            <person name="Glass J.I."/>
            <person name="Rusch D."/>
            <person name="Podicherti R."/>
            <person name="Tsui H.-C.T."/>
            <person name="Winkler M.E."/>
        </authorList>
    </citation>
    <scope>NUCLEOTIDE SEQUENCE</scope>
</reference>
<accession>A0A383A8Z0</accession>
<gene>
    <name evidence="1" type="ORF">METZ01_LOCUS456529</name>
</gene>
<organism evidence="1">
    <name type="scientific">marine metagenome</name>
    <dbReference type="NCBI Taxonomy" id="408172"/>
    <lineage>
        <taxon>unclassified sequences</taxon>
        <taxon>metagenomes</taxon>
        <taxon>ecological metagenomes</taxon>
    </lineage>
</organism>
<sequence>MQHANFKLLDKISNKLTEKTIAVNGSDS</sequence>
<dbReference type="AlphaFoldDB" id="A0A383A8Z0"/>
<dbReference type="EMBL" id="UINC01189819">
    <property type="protein sequence ID" value="SVE03675.1"/>
    <property type="molecule type" value="Genomic_DNA"/>
</dbReference>